<proteinExistence type="predicted"/>
<accession>A0A2H0UKT9</accession>
<comment type="caution">
    <text evidence="1">The sequence shown here is derived from an EMBL/GenBank/DDBJ whole genome shotgun (WGS) entry which is preliminary data.</text>
</comment>
<reference evidence="2" key="1">
    <citation type="submission" date="2017-09" db="EMBL/GenBank/DDBJ databases">
        <title>Depth-based differentiation of microbial function through sediment-hosted aquifers and enrichment of novel symbionts in the deep terrestrial subsurface.</title>
        <authorList>
            <person name="Probst A.J."/>
            <person name="Ladd B."/>
            <person name="Jarett J.K."/>
            <person name="Geller-Mcgrath D.E."/>
            <person name="Sieber C.M.K."/>
            <person name="Emerson J.B."/>
            <person name="Anantharaman K."/>
            <person name="Thomas B.C."/>
            <person name="Malmstrom R."/>
            <person name="Stieglmeier M."/>
            <person name="Klingl A."/>
            <person name="Woyke T."/>
            <person name="Ryan C.M."/>
            <person name="Banfield J.F."/>
        </authorList>
    </citation>
    <scope>NUCLEOTIDE SEQUENCE [LARGE SCALE GENOMIC DNA]</scope>
</reference>
<sequence length="119" mass="13317">MNGKWHPLATHGAAVAMAILVALSIQYARRQTTQDAEPTTLVENFMAYQATALDVQLHVVTLPKQHRQTGLHTFLAEYRGTGEKHQVVTFAPEGVKFVNQVVTVTQYMYADGDTVHYFK</sequence>
<name>A0A2H0UKT9_9BACT</name>
<evidence type="ECO:0000313" key="1">
    <source>
        <dbReference type="EMBL" id="PIR87011.1"/>
    </source>
</evidence>
<evidence type="ECO:0000313" key="2">
    <source>
        <dbReference type="Proteomes" id="UP000229526"/>
    </source>
</evidence>
<dbReference type="EMBL" id="PFBD01000020">
    <property type="protein sequence ID" value="PIR87011.1"/>
    <property type="molecule type" value="Genomic_DNA"/>
</dbReference>
<dbReference type="Proteomes" id="UP000229526">
    <property type="component" value="Unassembled WGS sequence"/>
</dbReference>
<organism evidence="1 2">
    <name type="scientific">Candidatus Harrisonbacteria bacterium CG10_big_fil_rev_8_21_14_0_10_49_15</name>
    <dbReference type="NCBI Taxonomy" id="1974587"/>
    <lineage>
        <taxon>Bacteria</taxon>
        <taxon>Candidatus Harrisoniibacteriota</taxon>
    </lineage>
</organism>
<gene>
    <name evidence="1" type="ORF">COU11_02150</name>
</gene>
<protein>
    <submittedName>
        <fullName evidence="1">Uncharacterized protein</fullName>
    </submittedName>
</protein>
<dbReference type="AlphaFoldDB" id="A0A2H0UKT9"/>